<keyword evidence="1" id="KW-0805">Transcription regulation</keyword>
<keyword evidence="3" id="KW-0804">Transcription</keyword>
<dbReference type="Gene3D" id="1.10.260.40">
    <property type="entry name" value="lambda repressor-like DNA-binding domains"/>
    <property type="match status" value="1"/>
</dbReference>
<dbReference type="SMART" id="SM00354">
    <property type="entry name" value="HTH_LACI"/>
    <property type="match status" value="1"/>
</dbReference>
<dbReference type="GO" id="GO:0000976">
    <property type="term" value="F:transcription cis-regulatory region binding"/>
    <property type="evidence" value="ECO:0007669"/>
    <property type="project" value="TreeGrafter"/>
</dbReference>
<dbReference type="CDD" id="cd01392">
    <property type="entry name" value="HTH_LacI"/>
    <property type="match status" value="1"/>
</dbReference>
<dbReference type="Pfam" id="PF13407">
    <property type="entry name" value="Peripla_BP_4"/>
    <property type="match status" value="1"/>
</dbReference>
<evidence type="ECO:0000256" key="1">
    <source>
        <dbReference type="ARBA" id="ARBA00023015"/>
    </source>
</evidence>
<proteinExistence type="predicted"/>
<comment type="caution">
    <text evidence="5">The sequence shown here is derived from an EMBL/GenBank/DDBJ whole genome shotgun (WGS) entry which is preliminary data.</text>
</comment>
<organism evidence="5 6">
    <name type="scientific">Pontibacter qinzhouensis</name>
    <dbReference type="NCBI Taxonomy" id="2603253"/>
    <lineage>
        <taxon>Bacteria</taxon>
        <taxon>Pseudomonadati</taxon>
        <taxon>Bacteroidota</taxon>
        <taxon>Cytophagia</taxon>
        <taxon>Cytophagales</taxon>
        <taxon>Hymenobacteraceae</taxon>
        <taxon>Pontibacter</taxon>
    </lineage>
</organism>
<evidence type="ECO:0000313" key="6">
    <source>
        <dbReference type="Proteomes" id="UP000321926"/>
    </source>
</evidence>
<dbReference type="PROSITE" id="PS00356">
    <property type="entry name" value="HTH_LACI_1"/>
    <property type="match status" value="1"/>
</dbReference>
<keyword evidence="2" id="KW-0238">DNA-binding</keyword>
<reference evidence="5 6" key="1">
    <citation type="submission" date="2019-08" db="EMBL/GenBank/DDBJ databases">
        <authorList>
            <person name="Shi S."/>
        </authorList>
    </citation>
    <scope>NUCLEOTIDE SEQUENCE [LARGE SCALE GENOMIC DNA]</scope>
    <source>
        <strain evidence="5 6">GY10130</strain>
    </source>
</reference>
<dbReference type="PANTHER" id="PTHR30146:SF144">
    <property type="entry name" value="LACI-FAMILY TRANSCRIPTION REGULATOR"/>
    <property type="match status" value="1"/>
</dbReference>
<dbReference type="AlphaFoldDB" id="A0A5C8JH66"/>
<name>A0A5C8JH66_9BACT</name>
<dbReference type="Pfam" id="PF00356">
    <property type="entry name" value="LacI"/>
    <property type="match status" value="1"/>
</dbReference>
<dbReference type="InterPro" id="IPR000843">
    <property type="entry name" value="HTH_LacI"/>
</dbReference>
<evidence type="ECO:0000259" key="4">
    <source>
        <dbReference type="PROSITE" id="PS50932"/>
    </source>
</evidence>
<gene>
    <name evidence="5" type="ORF">FVR03_15025</name>
</gene>
<dbReference type="EMBL" id="VRTY01000058">
    <property type="protein sequence ID" value="TXK37670.1"/>
    <property type="molecule type" value="Genomic_DNA"/>
</dbReference>
<dbReference type="Gene3D" id="3.40.50.2300">
    <property type="match status" value="2"/>
</dbReference>
<dbReference type="Proteomes" id="UP000321926">
    <property type="component" value="Unassembled WGS sequence"/>
</dbReference>
<dbReference type="InterPro" id="IPR028082">
    <property type="entry name" value="Peripla_BP_I"/>
</dbReference>
<keyword evidence="6" id="KW-1185">Reference proteome</keyword>
<feature type="domain" description="HTH lacI-type" evidence="4">
    <location>
        <begin position="6"/>
        <end position="60"/>
    </location>
</feature>
<dbReference type="SUPFAM" id="SSF53822">
    <property type="entry name" value="Periplasmic binding protein-like I"/>
    <property type="match status" value="1"/>
</dbReference>
<dbReference type="PROSITE" id="PS50932">
    <property type="entry name" value="HTH_LACI_2"/>
    <property type="match status" value="1"/>
</dbReference>
<dbReference type="GO" id="GO:0003700">
    <property type="term" value="F:DNA-binding transcription factor activity"/>
    <property type="evidence" value="ECO:0007669"/>
    <property type="project" value="TreeGrafter"/>
</dbReference>
<dbReference type="OrthoDB" id="628703at2"/>
<protein>
    <submittedName>
        <fullName evidence="5">Substrate-binding domain-containing protein</fullName>
    </submittedName>
</protein>
<dbReference type="PANTHER" id="PTHR30146">
    <property type="entry name" value="LACI-RELATED TRANSCRIPTIONAL REPRESSOR"/>
    <property type="match status" value="1"/>
</dbReference>
<dbReference type="SUPFAM" id="SSF47413">
    <property type="entry name" value="lambda repressor-like DNA-binding domains"/>
    <property type="match status" value="1"/>
</dbReference>
<dbReference type="InterPro" id="IPR025997">
    <property type="entry name" value="SBP_2_dom"/>
</dbReference>
<sequence>MEKKKIRIKDIAQLAGVSIGTVDRVLHNRGKVSDEALQKVLETLHQIDYKPNLIARTLGSKKTYRIAVLIPDPSLDEYWAQSEQGITQAETEWAQYEFSIEPFYFNLYDKESFRSVAEEVTEANPDGILVAPIFYHEALPYFQKFKDMGIPYILFNTNIPEVEPLSFIGQNLYSSGKVGAELMCLGQGGSGNFVVLHINEDSHNSIHLLEKERGFKEYFAEHNGTDYNIKTLDLGNLKETAIEKEVENLLADPKLKGILVSTSKGTSLVSSILEKSGKKDIRLVGYDLLKENIHYLRAGIIDFLINQNPKRQAFLGINYLANHLLLKKAPPHFDLFPLEIITQQNLESYLESTFH</sequence>
<evidence type="ECO:0000256" key="3">
    <source>
        <dbReference type="ARBA" id="ARBA00023163"/>
    </source>
</evidence>
<dbReference type="RefSeq" id="WP_147922580.1">
    <property type="nucleotide sequence ID" value="NZ_VRTY01000058.1"/>
</dbReference>
<dbReference type="InterPro" id="IPR010982">
    <property type="entry name" value="Lambda_DNA-bd_dom_sf"/>
</dbReference>
<accession>A0A5C8JH66</accession>
<evidence type="ECO:0000256" key="2">
    <source>
        <dbReference type="ARBA" id="ARBA00023125"/>
    </source>
</evidence>
<evidence type="ECO:0000313" key="5">
    <source>
        <dbReference type="EMBL" id="TXK37670.1"/>
    </source>
</evidence>